<dbReference type="GO" id="GO:0004449">
    <property type="term" value="F:isocitrate dehydrogenase (NAD+) activity"/>
    <property type="evidence" value="ECO:0007669"/>
    <property type="project" value="TreeGrafter"/>
</dbReference>
<dbReference type="Pfam" id="PF00180">
    <property type="entry name" value="Iso_dh"/>
    <property type="match status" value="1"/>
</dbReference>
<reference evidence="4" key="2">
    <citation type="submission" date="2021-04" db="EMBL/GenBank/DDBJ databases">
        <authorList>
            <person name="Gilroy R."/>
        </authorList>
    </citation>
    <scope>NUCLEOTIDE SEQUENCE</scope>
    <source>
        <strain evidence="4">CHK178-16964</strain>
    </source>
</reference>
<proteinExistence type="inferred from homology"/>
<dbReference type="PANTHER" id="PTHR11835">
    <property type="entry name" value="DECARBOXYLATING DEHYDROGENASES-ISOCITRATE, ISOPROPYLMALATE, TARTRATE"/>
    <property type="match status" value="1"/>
</dbReference>
<keyword evidence="2" id="KW-0560">Oxidoreductase</keyword>
<dbReference type="InterPro" id="IPR024084">
    <property type="entry name" value="IsoPropMal-DH-like_dom"/>
</dbReference>
<evidence type="ECO:0000259" key="3">
    <source>
        <dbReference type="SMART" id="SM01329"/>
    </source>
</evidence>
<dbReference type="SUPFAM" id="SSF53659">
    <property type="entry name" value="Isocitrate/Isopropylmalate dehydrogenase-like"/>
    <property type="match status" value="1"/>
</dbReference>
<dbReference type="Proteomes" id="UP000823900">
    <property type="component" value="Unassembled WGS sequence"/>
</dbReference>
<evidence type="ECO:0000313" key="5">
    <source>
        <dbReference type="Proteomes" id="UP000823900"/>
    </source>
</evidence>
<comment type="caution">
    <text evidence="4">The sequence shown here is derived from an EMBL/GenBank/DDBJ whole genome shotgun (WGS) entry which is preliminary data.</text>
</comment>
<gene>
    <name evidence="4" type="ORF">IAA07_06535</name>
</gene>
<sequence length="333" mass="35483">MSYKISIIEGDGIGHEIVPAALKVLEHTGLSFEWDFVLAGEKAVEEYQTPVPDSTIESILSNKLALKGPLTNLVARGWPSPNVMLRKNLGLFAAVKRARYFEGVGSPFKNADLVVVREAKEDTYAGAEQQVGSDAAIAIKFITKENSLNVANFTFDLARRLGRKKVSITHKANVLKLTDGIFLKSAQEAAKNYPDIECDSLMIDHMAFKLVNDSLDCDVILAPNVYGDILADLIAGICGSLGLGFGGNFGPEAAVFEPVHGTAPTIAGQGIANPIGEILSGAMLLSYIGEEQAAKTIENAVASVLKKGEFLTGDLGGTASTNDITDAIIREMK</sequence>
<evidence type="ECO:0000256" key="1">
    <source>
        <dbReference type="ARBA" id="ARBA00007769"/>
    </source>
</evidence>
<dbReference type="EMBL" id="DWZA01000057">
    <property type="protein sequence ID" value="HJA71226.1"/>
    <property type="molecule type" value="Genomic_DNA"/>
</dbReference>
<reference evidence="4" key="1">
    <citation type="journal article" date="2021" name="PeerJ">
        <title>Extensive microbial diversity within the chicken gut microbiome revealed by metagenomics and culture.</title>
        <authorList>
            <person name="Gilroy R."/>
            <person name="Ravi A."/>
            <person name="Getino M."/>
            <person name="Pursley I."/>
            <person name="Horton D.L."/>
            <person name="Alikhan N.F."/>
            <person name="Baker D."/>
            <person name="Gharbi K."/>
            <person name="Hall N."/>
            <person name="Watson M."/>
            <person name="Adriaenssens E.M."/>
            <person name="Foster-Nyarko E."/>
            <person name="Jarju S."/>
            <person name="Secka A."/>
            <person name="Antonio M."/>
            <person name="Oren A."/>
            <person name="Chaudhuri R.R."/>
            <person name="La Ragione R."/>
            <person name="Hildebrand F."/>
            <person name="Pallen M.J."/>
        </authorList>
    </citation>
    <scope>NUCLEOTIDE SEQUENCE</scope>
    <source>
        <strain evidence="4">CHK178-16964</strain>
    </source>
</reference>
<dbReference type="GO" id="GO:0006099">
    <property type="term" value="P:tricarboxylic acid cycle"/>
    <property type="evidence" value="ECO:0007669"/>
    <property type="project" value="TreeGrafter"/>
</dbReference>
<comment type="similarity">
    <text evidence="1">Belongs to the isocitrate and isopropylmalate dehydrogenases family.</text>
</comment>
<dbReference type="PANTHER" id="PTHR11835:SF34">
    <property type="entry name" value="ISOCITRATE DEHYDROGENASE [NAD] SUBUNIT ALPHA, MITOCHONDRIAL"/>
    <property type="match status" value="1"/>
</dbReference>
<feature type="domain" description="Isopropylmalate dehydrogenase-like" evidence="3">
    <location>
        <begin position="4"/>
        <end position="328"/>
    </location>
</feature>
<dbReference type="Gene3D" id="3.40.718.10">
    <property type="entry name" value="Isopropylmalate Dehydrogenase"/>
    <property type="match status" value="1"/>
</dbReference>
<dbReference type="GO" id="GO:0006102">
    <property type="term" value="P:isocitrate metabolic process"/>
    <property type="evidence" value="ECO:0007669"/>
    <property type="project" value="TreeGrafter"/>
</dbReference>
<name>A0A9D2HH13_9FIRM</name>
<evidence type="ECO:0000256" key="2">
    <source>
        <dbReference type="ARBA" id="ARBA00023002"/>
    </source>
</evidence>
<dbReference type="SMART" id="SM01329">
    <property type="entry name" value="Iso_dh"/>
    <property type="match status" value="1"/>
</dbReference>
<dbReference type="AlphaFoldDB" id="A0A9D2HH13"/>
<evidence type="ECO:0000313" key="4">
    <source>
        <dbReference type="EMBL" id="HJA71226.1"/>
    </source>
</evidence>
<protein>
    <submittedName>
        <fullName evidence="4">NAD-dependent isocitrate dehydrogenase</fullName>
    </submittedName>
</protein>
<accession>A0A9D2HH13</accession>
<organism evidence="4 5">
    <name type="scientific">Candidatus Lachnoclostridium stercoravium</name>
    <dbReference type="NCBI Taxonomy" id="2838633"/>
    <lineage>
        <taxon>Bacteria</taxon>
        <taxon>Bacillati</taxon>
        <taxon>Bacillota</taxon>
        <taxon>Clostridia</taxon>
        <taxon>Lachnospirales</taxon>
        <taxon>Lachnospiraceae</taxon>
    </lineage>
</organism>